<sequence length="129" mass="13672">MSSVDGKETPELWYDAAAGPVVRPYAITRGRAQPAPGGLDMISLVVTRAAAGPLPAELSPEQALIVERCTRPLSVAEIAAELDLPLGTVRVLLGDLLEARLIETYEPLVLDDSVGEDMLEAVLAGLRLL</sequence>
<accession>A0A7W7SPR2</accession>
<dbReference type="Proteomes" id="UP000578819">
    <property type="component" value="Unassembled WGS sequence"/>
</dbReference>
<reference evidence="1 2" key="1">
    <citation type="submission" date="2020-08" db="EMBL/GenBank/DDBJ databases">
        <title>Sequencing the genomes of 1000 actinobacteria strains.</title>
        <authorList>
            <person name="Klenk H.-P."/>
        </authorList>
    </citation>
    <scope>NUCLEOTIDE SEQUENCE [LARGE SCALE GENOMIC DNA]</scope>
    <source>
        <strain evidence="1 2">DSM 45886</strain>
    </source>
</reference>
<dbReference type="InterPro" id="IPR007995">
    <property type="entry name" value="DUF742"/>
</dbReference>
<dbReference type="PANTHER" id="PTHR36221:SF1">
    <property type="entry name" value="DUF742 DOMAIN-CONTAINING PROTEIN"/>
    <property type="match status" value="1"/>
</dbReference>
<evidence type="ECO:0000313" key="1">
    <source>
        <dbReference type="EMBL" id="MBB4958687.1"/>
    </source>
</evidence>
<evidence type="ECO:0000313" key="2">
    <source>
        <dbReference type="Proteomes" id="UP000578819"/>
    </source>
</evidence>
<dbReference type="Gene3D" id="1.10.10.10">
    <property type="entry name" value="Winged helix-like DNA-binding domain superfamily/Winged helix DNA-binding domain"/>
    <property type="match status" value="1"/>
</dbReference>
<comment type="caution">
    <text evidence="1">The sequence shown here is derived from an EMBL/GenBank/DDBJ whole genome shotgun (WGS) entry which is preliminary data.</text>
</comment>
<dbReference type="PANTHER" id="PTHR36221">
    <property type="entry name" value="DUF742 DOMAIN-CONTAINING PROTEIN"/>
    <property type="match status" value="1"/>
</dbReference>
<keyword evidence="2" id="KW-1185">Reference proteome</keyword>
<evidence type="ECO:0008006" key="3">
    <source>
        <dbReference type="Google" id="ProtNLM"/>
    </source>
</evidence>
<organism evidence="1 2">
    <name type="scientific">Micromonospora polyrhachis</name>
    <dbReference type="NCBI Taxonomy" id="1282883"/>
    <lineage>
        <taxon>Bacteria</taxon>
        <taxon>Bacillati</taxon>
        <taxon>Actinomycetota</taxon>
        <taxon>Actinomycetes</taxon>
        <taxon>Micromonosporales</taxon>
        <taxon>Micromonosporaceae</taxon>
        <taxon>Micromonospora</taxon>
    </lineage>
</organism>
<dbReference type="EMBL" id="JACHJW010000001">
    <property type="protein sequence ID" value="MBB4958687.1"/>
    <property type="molecule type" value="Genomic_DNA"/>
</dbReference>
<protein>
    <recommendedName>
        <fullName evidence="3">DUF742 domain-containing protein</fullName>
    </recommendedName>
</protein>
<name>A0A7W7SPR2_9ACTN</name>
<dbReference type="InterPro" id="IPR036388">
    <property type="entry name" value="WH-like_DNA-bd_sf"/>
</dbReference>
<proteinExistence type="predicted"/>
<dbReference type="AlphaFoldDB" id="A0A7W7SPR2"/>
<dbReference type="Pfam" id="PF05331">
    <property type="entry name" value="DUF742"/>
    <property type="match status" value="1"/>
</dbReference>
<gene>
    <name evidence="1" type="ORF">FHR38_002420</name>
</gene>